<dbReference type="Pfam" id="PF07973">
    <property type="entry name" value="tRNA_SAD"/>
    <property type="match status" value="1"/>
</dbReference>
<dbReference type="EMBL" id="FUUY01000011">
    <property type="protein sequence ID" value="SJX23218.1"/>
    <property type="molecule type" value="Genomic_DNA"/>
</dbReference>
<proteinExistence type="predicted"/>
<evidence type="ECO:0000256" key="3">
    <source>
        <dbReference type="ARBA" id="ARBA00022833"/>
    </source>
</evidence>
<evidence type="ECO:0000256" key="2">
    <source>
        <dbReference type="ARBA" id="ARBA00022723"/>
    </source>
</evidence>
<keyword evidence="5" id="KW-0030">Aminoacyl-tRNA synthetase</keyword>
<protein>
    <submittedName>
        <fullName evidence="5">Alanyl-tRNA synthetase</fullName>
    </submittedName>
</protein>
<feature type="domain" description="Threonyl/alanyl tRNA synthetase SAD" evidence="4">
    <location>
        <begin position="167"/>
        <end position="198"/>
    </location>
</feature>
<evidence type="ECO:0000259" key="4">
    <source>
        <dbReference type="Pfam" id="PF07973"/>
    </source>
</evidence>
<dbReference type="GO" id="GO:0046872">
    <property type="term" value="F:metal ion binding"/>
    <property type="evidence" value="ECO:0007669"/>
    <property type="project" value="UniProtKB-KW"/>
</dbReference>
<dbReference type="PANTHER" id="PTHR43462">
    <property type="entry name" value="ALANYL-TRNA EDITING PROTEIN"/>
    <property type="match status" value="1"/>
</dbReference>
<dbReference type="Proteomes" id="UP000196240">
    <property type="component" value="Unassembled WGS sequence"/>
</dbReference>
<dbReference type="InterPro" id="IPR009000">
    <property type="entry name" value="Transl_B-barrel_sf"/>
</dbReference>
<dbReference type="GO" id="GO:0004812">
    <property type="term" value="F:aminoacyl-tRNA ligase activity"/>
    <property type="evidence" value="ECO:0007669"/>
    <property type="project" value="UniProtKB-KW"/>
</dbReference>
<reference evidence="5 6" key="1">
    <citation type="submission" date="2017-02" db="EMBL/GenBank/DDBJ databases">
        <authorList>
            <person name="Peterson S.W."/>
        </authorList>
    </citation>
    <scope>NUCLEOTIDE SEQUENCE [LARGE SCALE GENOMIC DNA]</scope>
    <source>
        <strain evidence="5">C6</strain>
    </source>
</reference>
<dbReference type="AlphaFoldDB" id="A0A1R7QG13"/>
<dbReference type="InterPro" id="IPR051335">
    <property type="entry name" value="Alanyl-tRNA_Editing_Enzymes"/>
</dbReference>
<dbReference type="RefSeq" id="WP_087014218.1">
    <property type="nucleotide sequence ID" value="NZ_FUUY01000011.1"/>
</dbReference>
<dbReference type="InterPro" id="IPR012947">
    <property type="entry name" value="tRNA_SAD"/>
</dbReference>
<name>A0A1R7QG13_ACIJO</name>
<dbReference type="PANTHER" id="PTHR43462:SF2">
    <property type="entry name" value="THREONYL AND ALANYL TRNA SYNTHETASE SECOND ADDITIONAL DOMAIN-CONTAINING PROTEIN"/>
    <property type="match status" value="1"/>
</dbReference>
<sequence length="213" mass="24039">MTQALYLSDITQAEVEVLQCDPTEDGRFAIQLAQTPFHPQGGGQPSDLGKINGVDVLHVAMQDDQIIHYANHAITLGLAQAQVDLDRRHYHSRLHSAGHLIGHVMQTFDWQPTKVQHWPDECKVQFVKQDHSEDQDLETLQHICNQYISSRLVRLTQQNADGYREVRFGTLPAFACGGTHVQNLSEIGTLKITSYKLKKDKLTVSYSVSDEHQ</sequence>
<accession>A0A1R7QG13</accession>
<dbReference type="SUPFAM" id="SSF50447">
    <property type="entry name" value="Translation proteins"/>
    <property type="match status" value="1"/>
</dbReference>
<dbReference type="InterPro" id="IPR018163">
    <property type="entry name" value="Thr/Ala-tRNA-synth_IIc_edit"/>
</dbReference>
<gene>
    <name evidence="5" type="ORF">ACNJC6_02874</name>
</gene>
<evidence type="ECO:0000313" key="6">
    <source>
        <dbReference type="Proteomes" id="UP000196240"/>
    </source>
</evidence>
<keyword evidence="2" id="KW-0479">Metal-binding</keyword>
<keyword evidence="5" id="KW-0436">Ligase</keyword>
<dbReference type="GO" id="GO:0043039">
    <property type="term" value="P:tRNA aminoacylation"/>
    <property type="evidence" value="ECO:0007669"/>
    <property type="project" value="InterPro"/>
</dbReference>
<dbReference type="Gene3D" id="3.30.980.10">
    <property type="entry name" value="Threonyl-trna Synthetase, Chain A, domain 2"/>
    <property type="match status" value="1"/>
</dbReference>
<dbReference type="Gene3D" id="2.40.30.130">
    <property type="match status" value="1"/>
</dbReference>
<dbReference type="SUPFAM" id="SSF55186">
    <property type="entry name" value="ThrRS/AlaRS common domain"/>
    <property type="match status" value="1"/>
</dbReference>
<dbReference type="GO" id="GO:0005524">
    <property type="term" value="F:ATP binding"/>
    <property type="evidence" value="ECO:0007669"/>
    <property type="project" value="InterPro"/>
</dbReference>
<evidence type="ECO:0000256" key="1">
    <source>
        <dbReference type="ARBA" id="ARBA00001947"/>
    </source>
</evidence>
<evidence type="ECO:0000313" key="5">
    <source>
        <dbReference type="EMBL" id="SJX23218.1"/>
    </source>
</evidence>
<comment type="cofactor">
    <cofactor evidence="1">
        <name>Zn(2+)</name>
        <dbReference type="ChEBI" id="CHEBI:29105"/>
    </cofactor>
</comment>
<keyword evidence="3" id="KW-0862">Zinc</keyword>
<organism evidence="5 6">
    <name type="scientific">Acinetobacter johnsonii</name>
    <dbReference type="NCBI Taxonomy" id="40214"/>
    <lineage>
        <taxon>Bacteria</taxon>
        <taxon>Pseudomonadati</taxon>
        <taxon>Pseudomonadota</taxon>
        <taxon>Gammaproteobacteria</taxon>
        <taxon>Moraxellales</taxon>
        <taxon>Moraxellaceae</taxon>
        <taxon>Acinetobacter</taxon>
    </lineage>
</organism>